<accession>A0AAD6E0Y8</accession>
<sequence>MLSLKELPEDESDKSLTLSEVPSQGRMVTHEATKKRYEDGLAQVRSGNMAGFSKMLYSRAQNELLGLPEKSLDESTKVGIDMVKDLHSRVEGMAS</sequence>
<dbReference type="AlphaFoldDB" id="A0AAD6E0Y8"/>
<reference evidence="2" key="1">
    <citation type="journal article" date="2023" name="IMA Fungus">
        <title>Comparative genomic study of the Penicillium genus elucidates a diverse pangenome and 15 lateral gene transfer events.</title>
        <authorList>
            <person name="Petersen C."/>
            <person name="Sorensen T."/>
            <person name="Nielsen M.R."/>
            <person name="Sondergaard T.E."/>
            <person name="Sorensen J.L."/>
            <person name="Fitzpatrick D.A."/>
            <person name="Frisvad J.C."/>
            <person name="Nielsen K.L."/>
        </authorList>
    </citation>
    <scope>NUCLEOTIDE SEQUENCE</scope>
    <source>
        <strain evidence="2">IBT 12815</strain>
    </source>
</reference>
<name>A0AAD6E0Y8_9EURO</name>
<dbReference type="RefSeq" id="XP_056751564.1">
    <property type="nucleotide sequence ID" value="XM_056899488.1"/>
</dbReference>
<keyword evidence="3" id="KW-1185">Reference proteome</keyword>
<evidence type="ECO:0000256" key="1">
    <source>
        <dbReference type="SAM" id="MobiDB-lite"/>
    </source>
</evidence>
<evidence type="ECO:0000313" key="3">
    <source>
        <dbReference type="Proteomes" id="UP001213799"/>
    </source>
</evidence>
<comment type="caution">
    <text evidence="2">The sequence shown here is derived from an EMBL/GenBank/DDBJ whole genome shotgun (WGS) entry which is preliminary data.</text>
</comment>
<dbReference type="Proteomes" id="UP001213799">
    <property type="component" value="Unassembled WGS sequence"/>
</dbReference>
<gene>
    <name evidence="2" type="ORF">N7537_008433</name>
</gene>
<proteinExistence type="predicted"/>
<reference evidence="2" key="2">
    <citation type="submission" date="2023-01" db="EMBL/GenBank/DDBJ databases">
        <authorList>
            <person name="Petersen C."/>
        </authorList>
    </citation>
    <scope>NUCLEOTIDE SEQUENCE</scope>
    <source>
        <strain evidence="2">IBT 12815</strain>
    </source>
</reference>
<dbReference type="EMBL" id="JAQJAE010000004">
    <property type="protein sequence ID" value="KAJ5598349.1"/>
    <property type="molecule type" value="Genomic_DNA"/>
</dbReference>
<protein>
    <submittedName>
        <fullName evidence="2">Uncharacterized protein</fullName>
    </submittedName>
</protein>
<organism evidence="2 3">
    <name type="scientific">Penicillium hordei</name>
    <dbReference type="NCBI Taxonomy" id="40994"/>
    <lineage>
        <taxon>Eukaryota</taxon>
        <taxon>Fungi</taxon>
        <taxon>Dikarya</taxon>
        <taxon>Ascomycota</taxon>
        <taxon>Pezizomycotina</taxon>
        <taxon>Eurotiomycetes</taxon>
        <taxon>Eurotiomycetidae</taxon>
        <taxon>Eurotiales</taxon>
        <taxon>Aspergillaceae</taxon>
        <taxon>Penicillium</taxon>
    </lineage>
</organism>
<feature type="region of interest" description="Disordered" evidence="1">
    <location>
        <begin position="1"/>
        <end position="29"/>
    </location>
</feature>
<evidence type="ECO:0000313" key="2">
    <source>
        <dbReference type="EMBL" id="KAJ5598349.1"/>
    </source>
</evidence>
<dbReference type="GeneID" id="81589730"/>